<evidence type="ECO:0000313" key="2">
    <source>
        <dbReference type="EMBL" id="PWZ19593.1"/>
    </source>
</evidence>
<comment type="caution">
    <text evidence="2">The sequence shown here is derived from an EMBL/GenBank/DDBJ whole genome shotgun (WGS) entry which is preliminary data.</text>
</comment>
<organism evidence="2 3">
    <name type="scientific">Zea mays</name>
    <name type="common">Maize</name>
    <dbReference type="NCBI Taxonomy" id="4577"/>
    <lineage>
        <taxon>Eukaryota</taxon>
        <taxon>Viridiplantae</taxon>
        <taxon>Streptophyta</taxon>
        <taxon>Embryophyta</taxon>
        <taxon>Tracheophyta</taxon>
        <taxon>Spermatophyta</taxon>
        <taxon>Magnoliopsida</taxon>
        <taxon>Liliopsida</taxon>
        <taxon>Poales</taxon>
        <taxon>Poaceae</taxon>
        <taxon>PACMAD clade</taxon>
        <taxon>Panicoideae</taxon>
        <taxon>Andropogonodae</taxon>
        <taxon>Andropogoneae</taxon>
        <taxon>Tripsacinae</taxon>
        <taxon>Zea</taxon>
    </lineage>
</organism>
<dbReference type="EMBL" id="NCVQ01000007">
    <property type="protein sequence ID" value="PWZ19593.1"/>
    <property type="molecule type" value="Genomic_DNA"/>
</dbReference>
<feature type="region of interest" description="Disordered" evidence="1">
    <location>
        <begin position="1"/>
        <end position="22"/>
    </location>
</feature>
<proteinExistence type="predicted"/>
<protein>
    <submittedName>
        <fullName evidence="2">Uncharacterized protein</fullName>
    </submittedName>
</protein>
<sequence>MGALRVLQQGRQTEGEGAHAYGGRSPCSLRAASWNGEREQRRPAGAQGVWTLWLLAELLAMGTAGGHRAEGGAGRGRAEAPRHGRRRACCSSSDQRRCRALAGAEVALGKKAPCPSRSPGETGRVSRHGWPCSLRSACCAWGKKPGREEMAARENRGVGMENFQVSTPIYRSSPRVRVS</sequence>
<dbReference type="Proteomes" id="UP000251960">
    <property type="component" value="Chromosome 6"/>
</dbReference>
<gene>
    <name evidence="2" type="ORF">Zm00014a_008744</name>
</gene>
<dbReference type="AlphaFoldDB" id="A0A3L6EGH6"/>
<reference evidence="2 3" key="1">
    <citation type="journal article" date="2018" name="Nat. Genet.">
        <title>Extensive intraspecific gene order and gene structural variations between Mo17 and other maize genomes.</title>
        <authorList>
            <person name="Sun S."/>
            <person name="Zhou Y."/>
            <person name="Chen J."/>
            <person name="Shi J."/>
            <person name="Zhao H."/>
            <person name="Zhao H."/>
            <person name="Song W."/>
            <person name="Zhang M."/>
            <person name="Cui Y."/>
            <person name="Dong X."/>
            <person name="Liu H."/>
            <person name="Ma X."/>
            <person name="Jiao Y."/>
            <person name="Wang B."/>
            <person name="Wei X."/>
            <person name="Stein J.C."/>
            <person name="Glaubitz J.C."/>
            <person name="Lu F."/>
            <person name="Yu G."/>
            <person name="Liang C."/>
            <person name="Fengler K."/>
            <person name="Li B."/>
            <person name="Rafalski A."/>
            <person name="Schnable P.S."/>
            <person name="Ware D.H."/>
            <person name="Buckler E.S."/>
            <person name="Lai J."/>
        </authorList>
    </citation>
    <scope>NUCLEOTIDE SEQUENCE [LARGE SCALE GENOMIC DNA]</scope>
    <source>
        <strain evidence="3">cv. Missouri 17</strain>
        <tissue evidence="2">Seedling</tissue>
    </source>
</reference>
<evidence type="ECO:0000256" key="1">
    <source>
        <dbReference type="SAM" id="MobiDB-lite"/>
    </source>
</evidence>
<accession>A0A3L6EGH6</accession>
<name>A0A3L6EGH6_MAIZE</name>
<evidence type="ECO:0000313" key="3">
    <source>
        <dbReference type="Proteomes" id="UP000251960"/>
    </source>
</evidence>